<dbReference type="SUPFAM" id="SSF158553">
    <property type="entry name" value="TAFH domain-like"/>
    <property type="match status" value="1"/>
</dbReference>
<dbReference type="EMBL" id="WJBH02000001">
    <property type="protein sequence ID" value="KAI9565730.1"/>
    <property type="molecule type" value="Genomic_DNA"/>
</dbReference>
<accession>A0AAD5KTT5</accession>
<feature type="compositionally biased region" description="Polar residues" evidence="1">
    <location>
        <begin position="222"/>
        <end position="233"/>
    </location>
</feature>
<dbReference type="Gene3D" id="1.20.120.1110">
    <property type="entry name" value="TAFH/NHR1 domain"/>
    <property type="match status" value="1"/>
</dbReference>
<evidence type="ECO:0000313" key="3">
    <source>
        <dbReference type="EMBL" id="KAI9565730.1"/>
    </source>
</evidence>
<feature type="region of interest" description="Disordered" evidence="1">
    <location>
        <begin position="87"/>
        <end position="109"/>
    </location>
</feature>
<evidence type="ECO:0000313" key="2">
    <source>
        <dbReference type="EMBL" id="KAI9550240.1"/>
    </source>
</evidence>
<feature type="region of interest" description="Disordered" evidence="1">
    <location>
        <begin position="192"/>
        <end position="316"/>
    </location>
</feature>
<dbReference type="GO" id="GO:0006351">
    <property type="term" value="P:DNA-templated transcription"/>
    <property type="evidence" value="ECO:0007669"/>
    <property type="project" value="InterPro"/>
</dbReference>
<feature type="compositionally biased region" description="Basic and acidic residues" evidence="1">
    <location>
        <begin position="292"/>
        <end position="306"/>
    </location>
</feature>
<protein>
    <submittedName>
        <fullName evidence="2">Uncharacterized protein</fullName>
    </submittedName>
</protein>
<evidence type="ECO:0000256" key="1">
    <source>
        <dbReference type="SAM" id="MobiDB-lite"/>
    </source>
</evidence>
<dbReference type="EMBL" id="WJBH02000175">
    <property type="protein sequence ID" value="KAI9550240.1"/>
    <property type="molecule type" value="Genomic_DNA"/>
</dbReference>
<dbReference type="Proteomes" id="UP000820818">
    <property type="component" value="Linkage Group LG1"/>
</dbReference>
<feature type="compositionally biased region" description="Basic and acidic residues" evidence="1">
    <location>
        <begin position="87"/>
        <end position="99"/>
    </location>
</feature>
<reference evidence="2 4" key="1">
    <citation type="submission" date="2022-05" db="EMBL/GenBank/DDBJ databases">
        <title>A multi-omics perspective on studying reproductive biology in Daphnia sinensis.</title>
        <authorList>
            <person name="Jia J."/>
        </authorList>
    </citation>
    <scope>NUCLEOTIDE SEQUENCE</scope>
    <source>
        <strain evidence="2 4">WSL</strain>
    </source>
</reference>
<feature type="compositionally biased region" description="Acidic residues" evidence="1">
    <location>
        <begin position="212"/>
        <end position="221"/>
    </location>
</feature>
<name>A0AAD5KTT5_9CRUS</name>
<evidence type="ECO:0000313" key="4">
    <source>
        <dbReference type="Proteomes" id="UP000820818"/>
    </source>
</evidence>
<sequence length="564" mass="63201">MISLDETGAEALQALVTPATFEGIATQLEEAQREKQRIIDQRVRISQGKSSARIAGQPELASVARVVPSELSRKAQKKYLNMVHNKYLERKSQNPKKSDGGNPGNQTKRLNSLHDKHVQLSLNNHCHSIFFSLCENTKQFSCSVKAYGPLAHTFLQSRCGQVLVGSFFDYCDNLQDERVSLGKQYSYNGYECAGNPERVPHPSTLTPPPEEQSMDVEESETEQNNGLSIQNRELPSDDYDSQLDASFQDEGQPSVSHSVSNIRNKTQEKVSSNPGTVRDIPQPLSSSPVKRRNPERVEFAGVEKRARTSTSSELQATQVVRPPEQSIITGCRSNSPKASEPRSVASIDGKAVQTVIKEFKKMTKDQAIVVGNKLFERFLSSKPRVDNSMELCLVQDMINGWEQPETFLAQLKMVTKNNYSNVPHLLESIKDMLPHVQQALVSKEMYIEGIYAPFLFDSLSMTEAHALSSGPMFLGRILDRLMQQKKTLQARKQDLLLVQHTVYGWIEPQHFICKINEILKLNIPETEDNFNNLKVGLEFIGHGLRSGKVQIAGIVAPLHEETED</sequence>
<dbReference type="AlphaFoldDB" id="A0AAD5KTT5"/>
<proteinExistence type="predicted"/>
<organism evidence="2 4">
    <name type="scientific">Daphnia sinensis</name>
    <dbReference type="NCBI Taxonomy" id="1820382"/>
    <lineage>
        <taxon>Eukaryota</taxon>
        <taxon>Metazoa</taxon>
        <taxon>Ecdysozoa</taxon>
        <taxon>Arthropoda</taxon>
        <taxon>Crustacea</taxon>
        <taxon>Branchiopoda</taxon>
        <taxon>Diplostraca</taxon>
        <taxon>Cladocera</taxon>
        <taxon>Anomopoda</taxon>
        <taxon>Daphniidae</taxon>
        <taxon>Daphnia</taxon>
        <taxon>Daphnia similis group</taxon>
    </lineage>
</organism>
<dbReference type="InterPro" id="IPR037249">
    <property type="entry name" value="TAFH/NHR1_dom_sf"/>
</dbReference>
<comment type="caution">
    <text evidence="2">The sequence shown here is derived from an EMBL/GenBank/DDBJ whole genome shotgun (WGS) entry which is preliminary data.</text>
</comment>
<feature type="compositionally biased region" description="Polar residues" evidence="1">
    <location>
        <begin position="243"/>
        <end position="275"/>
    </location>
</feature>
<keyword evidence="4" id="KW-1185">Reference proteome</keyword>
<gene>
    <name evidence="2" type="ORF">GHT06_001526</name>
    <name evidence="3" type="ORF">GHT06_009522</name>
</gene>